<dbReference type="PROSITE" id="PS51635">
    <property type="entry name" value="PNPLA"/>
    <property type="match status" value="1"/>
</dbReference>
<dbReference type="InterPro" id="IPR002641">
    <property type="entry name" value="PNPLA_dom"/>
</dbReference>
<evidence type="ECO:0000256" key="15">
    <source>
        <dbReference type="ARBA" id="ARBA00025020"/>
    </source>
</evidence>
<comment type="function">
    <text evidence="15">Phospholipase B that deacylates intracellular phosphatidylcholine (PtdCho), generating glycerophosphocholine (GroPtdCho). This deacylation occurs at both sn-2 and sn-1 positions of PtdCho. Its specific chemical modification by certain organophosphorus (OP) compounds leads to distal axonopathy. Plays a role in the signaling mechanism between neurons and glia that regulates glia wrapping during development of the adult brain. Essential for membrane lipid homeostasis and cell survival in both neurons and glia of the adult brain.</text>
</comment>
<dbReference type="Gene3D" id="3.40.1090.10">
    <property type="entry name" value="Cytosolic phospholipase A2 catalytic domain"/>
    <property type="match status" value="1"/>
</dbReference>
<keyword evidence="11 18" id="KW-0442">Lipid degradation</keyword>
<dbReference type="GO" id="GO:0016042">
    <property type="term" value="P:lipid catabolic process"/>
    <property type="evidence" value="ECO:0007669"/>
    <property type="project" value="UniProtKB-UniRule"/>
</dbReference>
<dbReference type="CDD" id="cd00038">
    <property type="entry name" value="CAP_ED"/>
    <property type="match status" value="3"/>
</dbReference>
<comment type="subunit">
    <text evidence="3">Interacts with Pka-C3; interaction inhibits the catalytic function of Pka-C3 and the esterase activity of sws.</text>
</comment>
<evidence type="ECO:0000256" key="13">
    <source>
        <dbReference type="ARBA" id="ARBA00023098"/>
    </source>
</evidence>
<evidence type="ECO:0000256" key="11">
    <source>
        <dbReference type="ARBA" id="ARBA00022963"/>
    </source>
</evidence>
<dbReference type="SMART" id="SM00100">
    <property type="entry name" value="cNMP"/>
    <property type="match status" value="2"/>
</dbReference>
<keyword evidence="7 20" id="KW-0812">Transmembrane</keyword>
<evidence type="ECO:0000256" key="5">
    <source>
        <dbReference type="ARBA" id="ARBA00019369"/>
    </source>
</evidence>
<keyword evidence="12 20" id="KW-1133">Transmembrane helix</keyword>
<keyword evidence="8 18" id="KW-0378">Hydrolase</keyword>
<dbReference type="GO" id="GO:0046470">
    <property type="term" value="P:phosphatidylcholine metabolic process"/>
    <property type="evidence" value="ECO:0007669"/>
    <property type="project" value="InterPro"/>
</dbReference>
<accession>A0A2M3ZG82</accession>
<feature type="short sequence motif" description="GXSXG" evidence="18">
    <location>
        <begin position="888"/>
        <end position="892"/>
    </location>
</feature>
<comment type="catalytic activity">
    <reaction evidence="17">
        <text>a 1-acyl-sn-glycero-3-phosphocholine + H2O = sn-glycerol 3-phosphocholine + a fatty acid + H(+)</text>
        <dbReference type="Rhea" id="RHEA:15177"/>
        <dbReference type="ChEBI" id="CHEBI:15377"/>
        <dbReference type="ChEBI" id="CHEBI:15378"/>
        <dbReference type="ChEBI" id="CHEBI:16870"/>
        <dbReference type="ChEBI" id="CHEBI:28868"/>
        <dbReference type="ChEBI" id="CHEBI:58168"/>
        <dbReference type="EC" id="3.1.1.5"/>
    </reaction>
</comment>
<dbReference type="FunFam" id="2.60.120.10:FF:000010">
    <property type="entry name" value="neuropathy target esterase isoform X1"/>
    <property type="match status" value="1"/>
</dbReference>
<sequence length="1249" mass="141074">MDIVGLVKKSYADYGTMLWDSWYTMITEELHYTWTLTYCLVFGTVVIIVYWWRQSRKKRLERQAQLLAQMESRRTFESPQRFRKRDRIMFYGRRIIRKVRSYSRVGKKRRPVMRFSKNLLESNEPPAEYLEVASDGNDRVPPDAMYMLQSIRIFGHFDTPVFLKLCKHTEVIDLMSGESLIKVGDPDDSMYIVQTGLVTVYLNNPDCSVITLKVVRPGEYVTSLLSFIDVLLGNTSQYKTITARATERSQVIRLPMSAFKQVFDEYPDLLVRVVQVIMVRLQRVTITALHNCLGLSTEHIQCSSQRKKIAQLKTEIKPLSPGHRRVPSDQVQSHSLVELRPDMLADLSDSPPGARPSFVPSEPIEHTALKAVVVDRLLQELGLNESERGTIEKHVLIKEVTQGTILIQQGVLEDVVLIFVISGGLWLAQIPQKEMKEFDKMPDNIEAHSITIHPGDLVGGLAVLTGESSLYTIKAKYNSRVALLNKEVVYGIMRQRPAVVLDIAKSVVKRLSPLVRQCDFALDWNFIESGRAVYRQAEDSDCTYIVLNGRLRSVVTHESSKKEIIGEFGKGDLVGIIEMIAEKPRTTTVMAVRDSELAKLPEGLFNAIKIKYPVVVTQLIRLLSHRFLGSVQSRPLSTSSALNSLPFETNQQSQHRYSTVAILPASDDVPLVAFVYELYHSLSAIGPTVRLNMDTVSAALGPKFADKSHEYRLTSWLSQQEDHHNITLLQCNNALDPWTQRCLRQADVILIVALGDGSPTIGKLEKEIDRLAIRTAKELVLLHSDSHEAHPTDTMSWLNMRSWVSRHHHIQCPNGMLTRRNPGKIFAYYSKQLSTEPYIHSDFSRLARWLTGNSVGVVLGGGGARGAAHVGMVKAILDAGIPIDMVGGVSIGAFMGALWCMEKNITTMTQKAREWCKKMANWGPQLLDLTYPITSMFKGRHFNQTIRHTFGDICIEDLWIPYFTLTTDISASCARVHTHGSTWRYVRSSMSLSGYMPPLCDPKDGHLLLDGGYVNNLPADVMRAQGATHIIAIDVGSQDDTDLTDYGDDLNGFWLLYKRWNPFTSPVKVPDLPDIQSRLAYVSCVRQLEEVKQSDYCEYIRPPIDKYKTLAFGSFDEIKNVGFEHGKECIEEMRKAGRLSRFNEWSVQSVPKKETHSLNEYSFVDLAQLVCKVPETHPERVYSSSEEDYYDGYASEPSSKPSVKKGMQASRPTGGSLSENEIDSDELEIPRPFIPFVGAHKTRTDQKQS</sequence>
<evidence type="ECO:0000256" key="20">
    <source>
        <dbReference type="SAM" id="Phobius"/>
    </source>
</evidence>
<dbReference type="Gene3D" id="2.60.120.10">
    <property type="entry name" value="Jelly Rolls"/>
    <property type="match status" value="3"/>
</dbReference>
<evidence type="ECO:0000256" key="10">
    <source>
        <dbReference type="ARBA" id="ARBA00022902"/>
    </source>
</evidence>
<dbReference type="InterPro" id="IPR014710">
    <property type="entry name" value="RmlC-like_jellyroll"/>
</dbReference>
<evidence type="ECO:0000256" key="17">
    <source>
        <dbReference type="ARBA" id="ARBA00049531"/>
    </source>
</evidence>
<dbReference type="InterPro" id="IPR000595">
    <property type="entry name" value="cNMP-bd_dom"/>
</dbReference>
<dbReference type="PANTHER" id="PTHR14226">
    <property type="entry name" value="NEUROPATHY TARGET ESTERASE/SWISS CHEESE D.MELANOGASTER"/>
    <property type="match status" value="1"/>
</dbReference>
<dbReference type="AlphaFoldDB" id="A0A2M3ZG82"/>
<evidence type="ECO:0000256" key="12">
    <source>
        <dbReference type="ARBA" id="ARBA00022989"/>
    </source>
</evidence>
<evidence type="ECO:0000256" key="3">
    <source>
        <dbReference type="ARBA" id="ARBA00011476"/>
    </source>
</evidence>
<feature type="domain" description="Cyclic nucleotide-binding" evidence="21">
    <location>
        <begin position="153"/>
        <end position="280"/>
    </location>
</feature>
<name>A0A2M3ZG82_9DIPT</name>
<feature type="transmembrane region" description="Helical" evidence="20">
    <location>
        <begin position="32"/>
        <end position="52"/>
    </location>
</feature>
<evidence type="ECO:0000259" key="22">
    <source>
        <dbReference type="PROSITE" id="PS51635"/>
    </source>
</evidence>
<feature type="region of interest" description="Disordered" evidence="19">
    <location>
        <begin position="1181"/>
        <end position="1249"/>
    </location>
</feature>
<dbReference type="PANTHER" id="PTHR14226:SF29">
    <property type="entry name" value="NEUROPATHY TARGET ESTERASE SWS"/>
    <property type="match status" value="1"/>
</dbReference>
<dbReference type="EC" id="3.1.1.5" evidence="4"/>
<feature type="active site" description="Nucleophile" evidence="18">
    <location>
        <position position="890"/>
    </location>
</feature>
<feature type="domain" description="Cyclic nucleotide-binding" evidence="21">
    <location>
        <begin position="526"/>
        <end position="608"/>
    </location>
</feature>
<feature type="domain" description="PNPLA" evidence="22">
    <location>
        <begin position="857"/>
        <end position="1023"/>
    </location>
</feature>
<dbReference type="Pfam" id="PF00027">
    <property type="entry name" value="cNMP_binding"/>
    <property type="match status" value="2"/>
</dbReference>
<dbReference type="SUPFAM" id="SSF52151">
    <property type="entry name" value="FabD/lysophospholipase-like"/>
    <property type="match status" value="1"/>
</dbReference>
<dbReference type="SUPFAM" id="SSF51206">
    <property type="entry name" value="cAMP-binding domain-like"/>
    <property type="match status" value="3"/>
</dbReference>
<dbReference type="InterPro" id="IPR001423">
    <property type="entry name" value="LysoPLipase_patatin_CS"/>
</dbReference>
<dbReference type="Pfam" id="PF01734">
    <property type="entry name" value="Patatin"/>
    <property type="match status" value="1"/>
</dbReference>
<evidence type="ECO:0000256" key="19">
    <source>
        <dbReference type="SAM" id="MobiDB-lite"/>
    </source>
</evidence>
<dbReference type="FunFam" id="2.60.120.10:FF:000135">
    <property type="entry name" value="Neuropathy target esterase sws"/>
    <property type="match status" value="1"/>
</dbReference>
<feature type="active site" description="Proton acceptor" evidence="18">
    <location>
        <position position="1010"/>
    </location>
</feature>
<dbReference type="FunFam" id="3.40.1090.10:FF:000001">
    <property type="entry name" value="neuropathy target esterase isoform X2"/>
    <property type="match status" value="1"/>
</dbReference>
<keyword evidence="9" id="KW-0256">Endoplasmic reticulum</keyword>
<reference evidence="23" key="1">
    <citation type="submission" date="2018-01" db="EMBL/GenBank/DDBJ databases">
        <title>An insight into the sialome of Amazonian anophelines.</title>
        <authorList>
            <person name="Ribeiro J.M."/>
            <person name="Scarpassa V."/>
            <person name="Calvo E."/>
        </authorList>
    </citation>
    <scope>NUCLEOTIDE SEQUENCE</scope>
    <source>
        <tissue evidence="23">Salivary glands</tissue>
    </source>
</reference>
<feature type="compositionally biased region" description="Polar residues" evidence="19">
    <location>
        <begin position="1210"/>
        <end position="1219"/>
    </location>
</feature>
<protein>
    <recommendedName>
        <fullName evidence="5">Neuropathy target esterase sws</fullName>
        <ecNumber evidence="4">3.1.1.5</ecNumber>
    </recommendedName>
    <alternativeName>
        <fullName evidence="16">Swiss cheese</fullName>
    </alternativeName>
</protein>
<evidence type="ECO:0000256" key="6">
    <source>
        <dbReference type="ARBA" id="ARBA00022553"/>
    </source>
</evidence>
<keyword evidence="6" id="KW-0597">Phosphoprotein</keyword>
<dbReference type="Pfam" id="PF24179">
    <property type="entry name" value="NTE_Ploop"/>
    <property type="match status" value="1"/>
</dbReference>
<evidence type="ECO:0000313" key="23">
    <source>
        <dbReference type="EMBL" id="MBW27577.1"/>
    </source>
</evidence>
<dbReference type="PROSITE" id="PS01237">
    <property type="entry name" value="UPF0028"/>
    <property type="match status" value="1"/>
</dbReference>
<keyword evidence="13 18" id="KW-0443">Lipid metabolism</keyword>
<dbReference type="EMBL" id="GGFM01006826">
    <property type="protein sequence ID" value="MBW27577.1"/>
    <property type="molecule type" value="Transcribed_RNA"/>
</dbReference>
<evidence type="ECO:0000256" key="18">
    <source>
        <dbReference type="PROSITE-ProRule" id="PRU01161"/>
    </source>
</evidence>
<dbReference type="InterPro" id="IPR050301">
    <property type="entry name" value="NTE"/>
</dbReference>
<evidence type="ECO:0000256" key="8">
    <source>
        <dbReference type="ARBA" id="ARBA00022801"/>
    </source>
</evidence>
<dbReference type="InterPro" id="IPR056556">
    <property type="entry name" value="NTE1_P-loop_dom"/>
</dbReference>
<evidence type="ECO:0000256" key="16">
    <source>
        <dbReference type="ARBA" id="ARBA00030862"/>
    </source>
</evidence>
<evidence type="ECO:0000259" key="21">
    <source>
        <dbReference type="PROSITE" id="PS50042"/>
    </source>
</evidence>
<dbReference type="PROSITE" id="PS50042">
    <property type="entry name" value="CNMP_BINDING_3"/>
    <property type="match status" value="2"/>
</dbReference>
<proteinExistence type="inferred from homology"/>
<keyword evidence="10" id="KW-0524">Neurogenesis</keyword>
<dbReference type="GO" id="GO:0005789">
    <property type="term" value="C:endoplasmic reticulum membrane"/>
    <property type="evidence" value="ECO:0007669"/>
    <property type="project" value="UniProtKB-SubCell"/>
</dbReference>
<evidence type="ECO:0000256" key="7">
    <source>
        <dbReference type="ARBA" id="ARBA00022692"/>
    </source>
</evidence>
<dbReference type="CDD" id="cd07225">
    <property type="entry name" value="Pat_PNPLA6_PNPLA7"/>
    <property type="match status" value="1"/>
</dbReference>
<comment type="similarity">
    <text evidence="2">Belongs to the NTE family.</text>
</comment>
<evidence type="ECO:0000256" key="4">
    <source>
        <dbReference type="ARBA" id="ARBA00013274"/>
    </source>
</evidence>
<evidence type="ECO:0000256" key="14">
    <source>
        <dbReference type="ARBA" id="ARBA00023136"/>
    </source>
</evidence>
<feature type="short sequence motif" description="DGA/G" evidence="18">
    <location>
        <begin position="1010"/>
        <end position="1012"/>
    </location>
</feature>
<dbReference type="GO" id="GO:0007399">
    <property type="term" value="P:nervous system development"/>
    <property type="evidence" value="ECO:0007669"/>
    <property type="project" value="UniProtKB-KW"/>
</dbReference>
<dbReference type="InterPro" id="IPR018490">
    <property type="entry name" value="cNMP-bd_dom_sf"/>
</dbReference>
<evidence type="ECO:0000256" key="9">
    <source>
        <dbReference type="ARBA" id="ARBA00022824"/>
    </source>
</evidence>
<dbReference type="InterPro" id="IPR016035">
    <property type="entry name" value="Acyl_Trfase/lysoPLipase"/>
</dbReference>
<organism evidence="23">
    <name type="scientific">Anopheles braziliensis</name>
    <dbReference type="NCBI Taxonomy" id="58242"/>
    <lineage>
        <taxon>Eukaryota</taxon>
        <taxon>Metazoa</taxon>
        <taxon>Ecdysozoa</taxon>
        <taxon>Arthropoda</taxon>
        <taxon>Hexapoda</taxon>
        <taxon>Insecta</taxon>
        <taxon>Pterygota</taxon>
        <taxon>Neoptera</taxon>
        <taxon>Endopterygota</taxon>
        <taxon>Diptera</taxon>
        <taxon>Nematocera</taxon>
        <taxon>Culicoidea</taxon>
        <taxon>Culicidae</taxon>
        <taxon>Anophelinae</taxon>
        <taxon>Anopheles</taxon>
    </lineage>
</organism>
<evidence type="ECO:0000256" key="2">
    <source>
        <dbReference type="ARBA" id="ARBA00006636"/>
    </source>
</evidence>
<feature type="short sequence motif" description="GXGXXG" evidence="18">
    <location>
        <begin position="861"/>
        <end position="866"/>
    </location>
</feature>
<evidence type="ECO:0000256" key="1">
    <source>
        <dbReference type="ARBA" id="ARBA00004115"/>
    </source>
</evidence>
<comment type="subcellular location">
    <subcellularLocation>
        <location evidence="1">Endoplasmic reticulum membrane</location>
        <topology evidence="1">Single-pass type I membrane protein</topology>
    </subcellularLocation>
</comment>
<keyword evidence="14 20" id="KW-0472">Membrane</keyword>
<dbReference type="GO" id="GO:0004622">
    <property type="term" value="F:phosphatidylcholine lysophospholipase activity"/>
    <property type="evidence" value="ECO:0007669"/>
    <property type="project" value="UniProtKB-EC"/>
</dbReference>